<name>A0A7L4ZDZ3_9FLAO</name>
<keyword evidence="5" id="KW-0808">Transferase</keyword>
<dbReference type="EMBL" id="CP019288">
    <property type="protein sequence ID" value="QHI35002.1"/>
    <property type="molecule type" value="Genomic_DNA"/>
</dbReference>
<dbReference type="InterPro" id="IPR020449">
    <property type="entry name" value="Tscrpt_reg_AraC-type_HTH"/>
</dbReference>
<evidence type="ECO:0000313" key="6">
    <source>
        <dbReference type="Proteomes" id="UP000464657"/>
    </source>
</evidence>
<evidence type="ECO:0000256" key="1">
    <source>
        <dbReference type="ARBA" id="ARBA00023015"/>
    </source>
</evidence>
<dbReference type="GO" id="GO:0008168">
    <property type="term" value="F:methyltransferase activity"/>
    <property type="evidence" value="ECO:0007669"/>
    <property type="project" value="UniProtKB-KW"/>
</dbReference>
<dbReference type="OrthoDB" id="511992at2"/>
<dbReference type="PANTHER" id="PTHR43280:SF2">
    <property type="entry name" value="HTH-TYPE TRANSCRIPTIONAL REGULATOR EXSA"/>
    <property type="match status" value="1"/>
</dbReference>
<keyword evidence="6" id="KW-1185">Reference proteome</keyword>
<dbReference type="EC" id="2.1.1.-" evidence="5"/>
<evidence type="ECO:0000259" key="4">
    <source>
        <dbReference type="PROSITE" id="PS01124"/>
    </source>
</evidence>
<dbReference type="Pfam" id="PF12833">
    <property type="entry name" value="HTH_18"/>
    <property type="match status" value="1"/>
</dbReference>
<evidence type="ECO:0000256" key="2">
    <source>
        <dbReference type="ARBA" id="ARBA00023125"/>
    </source>
</evidence>
<keyword evidence="2" id="KW-0238">DNA-binding</keyword>
<evidence type="ECO:0000313" key="5">
    <source>
        <dbReference type="EMBL" id="QHI35002.1"/>
    </source>
</evidence>
<dbReference type="SMART" id="SM00342">
    <property type="entry name" value="HTH_ARAC"/>
    <property type="match status" value="1"/>
</dbReference>
<dbReference type="InterPro" id="IPR037923">
    <property type="entry name" value="HTH-like"/>
</dbReference>
<evidence type="ECO:0000256" key="3">
    <source>
        <dbReference type="ARBA" id="ARBA00023163"/>
    </source>
</evidence>
<protein>
    <submittedName>
        <fullName evidence="5">Bifunctional transcriptional activator/DNA repair enzyme AdaA</fullName>
        <ecNumber evidence="5">2.1.1.-</ecNumber>
    </submittedName>
</protein>
<dbReference type="InterPro" id="IPR003313">
    <property type="entry name" value="AraC-bd"/>
</dbReference>
<dbReference type="GO" id="GO:0043565">
    <property type="term" value="F:sequence-specific DNA binding"/>
    <property type="evidence" value="ECO:0007669"/>
    <property type="project" value="InterPro"/>
</dbReference>
<dbReference type="KEGG" id="kan:IMCC3317_03480"/>
<proteinExistence type="predicted"/>
<organism evidence="5 6">
    <name type="scientific">Kordia antarctica</name>
    <dbReference type="NCBI Taxonomy" id="1218801"/>
    <lineage>
        <taxon>Bacteria</taxon>
        <taxon>Pseudomonadati</taxon>
        <taxon>Bacteroidota</taxon>
        <taxon>Flavobacteriia</taxon>
        <taxon>Flavobacteriales</taxon>
        <taxon>Flavobacteriaceae</taxon>
        <taxon>Kordia</taxon>
    </lineage>
</organism>
<gene>
    <name evidence="5" type="primary">adaA</name>
    <name evidence="5" type="ORF">IMCC3317_03480</name>
</gene>
<dbReference type="SUPFAM" id="SSF46689">
    <property type="entry name" value="Homeodomain-like"/>
    <property type="match status" value="1"/>
</dbReference>
<dbReference type="PANTHER" id="PTHR43280">
    <property type="entry name" value="ARAC-FAMILY TRANSCRIPTIONAL REGULATOR"/>
    <property type="match status" value="1"/>
</dbReference>
<dbReference type="Pfam" id="PF02311">
    <property type="entry name" value="AraC_binding"/>
    <property type="match status" value="1"/>
</dbReference>
<accession>A0A7L4ZDZ3</accession>
<dbReference type="InterPro" id="IPR009057">
    <property type="entry name" value="Homeodomain-like_sf"/>
</dbReference>
<dbReference type="SUPFAM" id="SSF51215">
    <property type="entry name" value="Regulatory protein AraC"/>
    <property type="match status" value="1"/>
</dbReference>
<keyword evidence="3" id="KW-0804">Transcription</keyword>
<dbReference type="GO" id="GO:0032259">
    <property type="term" value="P:methylation"/>
    <property type="evidence" value="ECO:0007669"/>
    <property type="project" value="UniProtKB-KW"/>
</dbReference>
<dbReference type="RefSeq" id="WP_160127781.1">
    <property type="nucleotide sequence ID" value="NZ_CP019288.1"/>
</dbReference>
<sequence length="266" mass="30943">MKILSKGEYYGSMNFEQEINGIILSEYDYSASKTAWHYHENPYLMYVLGGNLVDINKKQKTNCSTGHLLLHNWDEPHFNEKHSSDSRGFHIEFERTWFKQKQLDVALWEGSQLIENPKSHHLLAKIYFEFKCQDLYSNVSIEVLLFQLCESIASEKIIKSAGEPLWMNTLRDILHQNHTTLSLKYLSNVLGIHPAHISRAIPKYLKTTLGDYTRQQKIKVAITHLLNSKLSLTEIAYASGFSDQSHFIRVFRIYIGMTPSQFRNKK</sequence>
<dbReference type="PROSITE" id="PS01124">
    <property type="entry name" value="HTH_ARAC_FAMILY_2"/>
    <property type="match status" value="1"/>
</dbReference>
<dbReference type="Proteomes" id="UP000464657">
    <property type="component" value="Chromosome"/>
</dbReference>
<keyword evidence="5" id="KW-0489">Methyltransferase</keyword>
<dbReference type="Gene3D" id="1.10.10.60">
    <property type="entry name" value="Homeodomain-like"/>
    <property type="match status" value="1"/>
</dbReference>
<dbReference type="AlphaFoldDB" id="A0A7L4ZDZ3"/>
<dbReference type="InterPro" id="IPR018060">
    <property type="entry name" value="HTH_AraC"/>
</dbReference>
<dbReference type="GO" id="GO:0003700">
    <property type="term" value="F:DNA-binding transcription factor activity"/>
    <property type="evidence" value="ECO:0007669"/>
    <property type="project" value="InterPro"/>
</dbReference>
<reference evidence="5 6" key="1">
    <citation type="journal article" date="2013" name="Int. J. Syst. Evol. Microbiol.">
        <title>Kordia antarctica sp. nov., isolated from Antarctic seawater.</title>
        <authorList>
            <person name="Baek K."/>
            <person name="Choi A."/>
            <person name="Kang I."/>
            <person name="Lee K."/>
            <person name="Cho J.C."/>
        </authorList>
    </citation>
    <scope>NUCLEOTIDE SEQUENCE [LARGE SCALE GENOMIC DNA]</scope>
    <source>
        <strain evidence="5 6">IMCC3317</strain>
    </source>
</reference>
<dbReference type="PRINTS" id="PR00032">
    <property type="entry name" value="HTHARAC"/>
</dbReference>
<feature type="domain" description="HTH araC/xylS-type" evidence="4">
    <location>
        <begin position="168"/>
        <end position="265"/>
    </location>
</feature>
<keyword evidence="1" id="KW-0805">Transcription regulation</keyword>